<evidence type="ECO:0000313" key="10">
    <source>
        <dbReference type="Proteomes" id="UP000639051"/>
    </source>
</evidence>
<dbReference type="Proteomes" id="UP000639051">
    <property type="component" value="Unassembled WGS sequence"/>
</dbReference>
<evidence type="ECO:0000256" key="1">
    <source>
        <dbReference type="ARBA" id="ARBA00022475"/>
    </source>
</evidence>
<comment type="similarity">
    <text evidence="7">Belongs to the transglycosylase MltG family.</text>
</comment>
<keyword evidence="3 7" id="KW-1133">Transmembrane helix</keyword>
<dbReference type="NCBIfam" id="TIGR00247">
    <property type="entry name" value="endolytic transglycosylase MltG"/>
    <property type="match status" value="1"/>
</dbReference>
<comment type="subcellular location">
    <subcellularLocation>
        <location evidence="7">Cell membrane</location>
        <topology evidence="7">Single-pass membrane protein</topology>
    </subcellularLocation>
</comment>
<keyword evidence="4 7" id="KW-0472">Membrane</keyword>
<dbReference type="InterPro" id="IPR003770">
    <property type="entry name" value="MLTG-like"/>
</dbReference>
<feature type="site" description="Important for catalytic activity" evidence="7">
    <location>
        <position position="273"/>
    </location>
</feature>
<name>A0ABS1K593_9MICC</name>
<evidence type="ECO:0000256" key="5">
    <source>
        <dbReference type="ARBA" id="ARBA00023239"/>
    </source>
</evidence>
<feature type="region of interest" description="Disordered" evidence="8">
    <location>
        <begin position="1"/>
        <end position="24"/>
    </location>
</feature>
<dbReference type="HAMAP" id="MF_02065">
    <property type="entry name" value="MltG"/>
    <property type="match status" value="1"/>
</dbReference>
<dbReference type="EC" id="4.2.2.29" evidence="7"/>
<keyword evidence="2 7" id="KW-0812">Transmembrane</keyword>
<dbReference type="PANTHER" id="PTHR30518">
    <property type="entry name" value="ENDOLYTIC MUREIN TRANSGLYCOSYLASE"/>
    <property type="match status" value="1"/>
</dbReference>
<keyword evidence="5 7" id="KW-0456">Lyase</keyword>
<dbReference type="Gene3D" id="3.30.1490.480">
    <property type="entry name" value="Endolytic murein transglycosylase"/>
    <property type="match status" value="1"/>
</dbReference>
<dbReference type="RefSeq" id="WP_189692577.1">
    <property type="nucleotide sequence ID" value="NZ_BNCM01000002.1"/>
</dbReference>
<gene>
    <name evidence="7 9" type="primary">mltG</name>
    <name evidence="9" type="ORF">JJE72_11070</name>
</gene>
<keyword evidence="10" id="KW-1185">Reference proteome</keyword>
<accession>A0ABS1K593</accession>
<reference evidence="9 10" key="1">
    <citation type="submission" date="2021-01" db="EMBL/GenBank/DDBJ databases">
        <title>Genome public.</title>
        <authorList>
            <person name="Liu C."/>
            <person name="Sun Q."/>
        </authorList>
    </citation>
    <scope>NUCLEOTIDE SEQUENCE [LARGE SCALE GENOMIC DNA]</scope>
    <source>
        <strain evidence="9 10">JC656</strain>
    </source>
</reference>
<protein>
    <recommendedName>
        <fullName evidence="7">Endolytic murein transglycosylase</fullName>
        <ecNumber evidence="7">4.2.2.29</ecNumber>
    </recommendedName>
    <alternativeName>
        <fullName evidence="7">Peptidoglycan lytic transglycosylase</fullName>
    </alternativeName>
    <alternativeName>
        <fullName evidence="7">Peptidoglycan polymerization terminase</fullName>
    </alternativeName>
</protein>
<organism evidence="9 10">
    <name type="scientific">Sinomonas cellulolyticus</name>
    <dbReference type="NCBI Taxonomy" id="2801916"/>
    <lineage>
        <taxon>Bacteria</taxon>
        <taxon>Bacillati</taxon>
        <taxon>Actinomycetota</taxon>
        <taxon>Actinomycetes</taxon>
        <taxon>Micrococcales</taxon>
        <taxon>Micrococcaceae</taxon>
        <taxon>Sinomonas</taxon>
    </lineage>
</organism>
<feature type="compositionally biased region" description="Basic and acidic residues" evidence="8">
    <location>
        <begin position="1"/>
        <end position="17"/>
    </location>
</feature>
<keyword evidence="6 7" id="KW-0961">Cell wall biogenesis/degradation</keyword>
<evidence type="ECO:0000256" key="4">
    <source>
        <dbReference type="ARBA" id="ARBA00023136"/>
    </source>
</evidence>
<comment type="caution">
    <text evidence="9">The sequence shown here is derived from an EMBL/GenBank/DDBJ whole genome shotgun (WGS) entry which is preliminary data.</text>
</comment>
<comment type="function">
    <text evidence="7">Functions as a peptidoglycan terminase that cleaves nascent peptidoglycan strands endolytically to terminate their elongation.</text>
</comment>
<dbReference type="EMBL" id="JAERRC010000024">
    <property type="protein sequence ID" value="MBL0706047.1"/>
    <property type="molecule type" value="Genomic_DNA"/>
</dbReference>
<evidence type="ECO:0000313" key="9">
    <source>
        <dbReference type="EMBL" id="MBL0706047.1"/>
    </source>
</evidence>
<comment type="catalytic activity">
    <reaction evidence="7">
        <text>a peptidoglycan chain = a peptidoglycan chain with N-acetyl-1,6-anhydromuramyl-[peptide] at the reducing end + a peptidoglycan chain with N-acetylglucosamine at the non-reducing end.</text>
        <dbReference type="EC" id="4.2.2.29"/>
    </reaction>
</comment>
<evidence type="ECO:0000256" key="3">
    <source>
        <dbReference type="ARBA" id="ARBA00022989"/>
    </source>
</evidence>
<evidence type="ECO:0000256" key="2">
    <source>
        <dbReference type="ARBA" id="ARBA00022692"/>
    </source>
</evidence>
<evidence type="ECO:0000256" key="6">
    <source>
        <dbReference type="ARBA" id="ARBA00023316"/>
    </source>
</evidence>
<dbReference type="Gene3D" id="3.30.160.60">
    <property type="entry name" value="Classic Zinc Finger"/>
    <property type="match status" value="1"/>
</dbReference>
<dbReference type="PANTHER" id="PTHR30518:SF2">
    <property type="entry name" value="ENDOLYTIC MUREIN TRANSGLYCOSYLASE"/>
    <property type="match status" value="1"/>
</dbReference>
<keyword evidence="1 7" id="KW-1003">Cell membrane</keyword>
<dbReference type="Pfam" id="PF02618">
    <property type="entry name" value="YceG"/>
    <property type="match status" value="1"/>
</dbReference>
<proteinExistence type="inferred from homology"/>
<evidence type="ECO:0000256" key="7">
    <source>
        <dbReference type="HAMAP-Rule" id="MF_02065"/>
    </source>
</evidence>
<evidence type="ECO:0000256" key="8">
    <source>
        <dbReference type="SAM" id="MobiDB-lite"/>
    </source>
</evidence>
<sequence length="402" mass="42110">MNHRSVDRVIVGPHDRPAAAGTPVEEGLDGILSGASTVQKPPASARRRLLGRHRPLRTAGVALGVVVVLAVAASVLVALVLRSALKMDRVTDYPGPGTGEVHVSVQKGTAAVSLAQELQKDGVVADADTFIRALAQAGGTVTPGDFTFKKEMKASDAAQVLVSASNDKVIYFALSAGMRVSESLDAIAKASSTDRRDLDALNSKPGDFGLPAQAKTLEGYLAPGEHKFPLGTPAKDILAKLVATTVDQLKQDGITDPAQQYRVLTVASIVQAEGGRADYGNVAGAIENRLKPNDQTGGLLQSDATVTYGLGTRTVQLTDSQKQDANNPYNTYVHPGLPPGPIGSPGPQAVAAAAHPTANDYLYWVTVNLDTGETKFAKTYAEHQANVAQYEQWCSANPGKCS</sequence>
<feature type="transmembrane region" description="Helical" evidence="7">
    <location>
        <begin position="56"/>
        <end position="81"/>
    </location>
</feature>